<dbReference type="OrthoDB" id="346241at2"/>
<keyword evidence="3" id="KW-1185">Reference proteome</keyword>
<dbReference type="InterPro" id="IPR029471">
    <property type="entry name" value="HNH_5"/>
</dbReference>
<dbReference type="EMBL" id="SJPX01000003">
    <property type="protein sequence ID" value="TWU51476.1"/>
    <property type="molecule type" value="Genomic_DNA"/>
</dbReference>
<dbReference type="Pfam" id="PF14279">
    <property type="entry name" value="HNH_5"/>
    <property type="match status" value="1"/>
</dbReference>
<evidence type="ECO:0000313" key="3">
    <source>
        <dbReference type="Proteomes" id="UP000317977"/>
    </source>
</evidence>
<accession>A0A5C6EV17</accession>
<sequence length="267" mass="30026">MTQYCCIFCKSDDREFTSREHVVPESLGNSEHILPRGIVCDWCNNYFARKVEAPVLNSAFFTQARNRTGIPNKRRNIPPIDVLSYPVALHLQLAASTGGDRSIYAANDSDNDAFVDMITKRKRFSVVFPVPKLPSGRLFARFLAMMALEAWAKTILDANGDLHGDLIDKPELDEIRGFARFGTGADAWVYASRRLYAEDHHFVDDDGSTFDVLHEYTLLYTDANELYFVIAILGIEFAINLGGPEIDGYNDWLKSNAGRSPLYPNGM</sequence>
<protein>
    <recommendedName>
        <fullName evidence="1">HNH endonuclease 5 domain-containing protein</fullName>
    </recommendedName>
</protein>
<evidence type="ECO:0000313" key="2">
    <source>
        <dbReference type="EMBL" id="TWU51476.1"/>
    </source>
</evidence>
<comment type="caution">
    <text evidence="2">The sequence shown here is derived from an EMBL/GenBank/DDBJ whole genome shotgun (WGS) entry which is preliminary data.</text>
</comment>
<dbReference type="AlphaFoldDB" id="A0A5C6EV17"/>
<proteinExistence type="predicted"/>
<reference evidence="2 3" key="1">
    <citation type="submission" date="2019-02" db="EMBL/GenBank/DDBJ databases">
        <title>Deep-cultivation of Planctomycetes and their phenomic and genomic characterization uncovers novel biology.</title>
        <authorList>
            <person name="Wiegand S."/>
            <person name="Jogler M."/>
            <person name="Boedeker C."/>
            <person name="Pinto D."/>
            <person name="Vollmers J."/>
            <person name="Rivas-Marin E."/>
            <person name="Kohn T."/>
            <person name="Peeters S.H."/>
            <person name="Heuer A."/>
            <person name="Rast P."/>
            <person name="Oberbeckmann S."/>
            <person name="Bunk B."/>
            <person name="Jeske O."/>
            <person name="Meyerdierks A."/>
            <person name="Storesund J.E."/>
            <person name="Kallscheuer N."/>
            <person name="Luecker S."/>
            <person name="Lage O.M."/>
            <person name="Pohl T."/>
            <person name="Merkel B.J."/>
            <person name="Hornburger P."/>
            <person name="Mueller R.-W."/>
            <person name="Bruemmer F."/>
            <person name="Labrenz M."/>
            <person name="Spormann A.M."/>
            <person name="Op Den Camp H."/>
            <person name="Overmann J."/>
            <person name="Amann R."/>
            <person name="Jetten M.S.M."/>
            <person name="Mascher T."/>
            <person name="Medema M.H."/>
            <person name="Devos D.P."/>
            <person name="Kaster A.-K."/>
            <person name="Ovreas L."/>
            <person name="Rohde M."/>
            <person name="Galperin M.Y."/>
            <person name="Jogler C."/>
        </authorList>
    </citation>
    <scope>NUCLEOTIDE SEQUENCE [LARGE SCALE GENOMIC DNA]</scope>
    <source>
        <strain evidence="2 3">Poly59</strain>
    </source>
</reference>
<dbReference type="Proteomes" id="UP000317977">
    <property type="component" value="Unassembled WGS sequence"/>
</dbReference>
<evidence type="ECO:0000259" key="1">
    <source>
        <dbReference type="Pfam" id="PF14279"/>
    </source>
</evidence>
<name>A0A5C6EV17_9BACT</name>
<organism evidence="2 3">
    <name type="scientific">Rubripirellula reticaptiva</name>
    <dbReference type="NCBI Taxonomy" id="2528013"/>
    <lineage>
        <taxon>Bacteria</taxon>
        <taxon>Pseudomonadati</taxon>
        <taxon>Planctomycetota</taxon>
        <taxon>Planctomycetia</taxon>
        <taxon>Pirellulales</taxon>
        <taxon>Pirellulaceae</taxon>
        <taxon>Rubripirellula</taxon>
    </lineage>
</organism>
<gene>
    <name evidence="2" type="ORF">Poly59_30680</name>
</gene>
<feature type="domain" description="HNH endonuclease 5" evidence="1">
    <location>
        <begin position="6"/>
        <end position="57"/>
    </location>
</feature>